<evidence type="ECO:0000256" key="2">
    <source>
        <dbReference type="ARBA" id="ARBA00012185"/>
    </source>
</evidence>
<evidence type="ECO:0000256" key="1">
    <source>
        <dbReference type="ARBA" id="ARBA00010203"/>
    </source>
</evidence>
<dbReference type="PROSITE" id="PS00093">
    <property type="entry name" value="N4_MTASE"/>
    <property type="match status" value="1"/>
</dbReference>
<dbReference type="EC" id="2.1.1.113" evidence="2"/>
<name>A0A285PJ72_9LACO</name>
<evidence type="ECO:0000259" key="9">
    <source>
        <dbReference type="Pfam" id="PF01555"/>
    </source>
</evidence>
<dbReference type="GO" id="GO:0009307">
    <property type="term" value="P:DNA restriction-modification system"/>
    <property type="evidence" value="ECO:0007669"/>
    <property type="project" value="UniProtKB-KW"/>
</dbReference>
<dbReference type="InterPro" id="IPR029063">
    <property type="entry name" value="SAM-dependent_MTases_sf"/>
</dbReference>
<reference evidence="10" key="1">
    <citation type="submission" date="2017-08" db="EMBL/GenBank/DDBJ databases">
        <authorList>
            <person name="de Groot N.N."/>
        </authorList>
    </citation>
    <scope>NUCLEOTIDE SEQUENCE</scope>
    <source>
        <strain evidence="10">ACA-DC 1533</strain>
    </source>
</reference>
<keyword evidence="7" id="KW-0238">DNA-binding</keyword>
<feature type="domain" description="DNA methylase N-4/N-6" evidence="9">
    <location>
        <begin position="67"/>
        <end position="127"/>
    </location>
</feature>
<dbReference type="GO" id="GO:0008170">
    <property type="term" value="F:N-methyltransferase activity"/>
    <property type="evidence" value="ECO:0007669"/>
    <property type="project" value="InterPro"/>
</dbReference>
<keyword evidence="4 10" id="KW-0808">Transferase</keyword>
<keyword evidence="5" id="KW-0949">S-adenosyl-L-methionine</keyword>
<evidence type="ECO:0000256" key="8">
    <source>
        <dbReference type="ARBA" id="ARBA00049120"/>
    </source>
</evidence>
<dbReference type="RefSeq" id="WP_159372558.1">
    <property type="nucleotide sequence ID" value="NZ_LT907846.1"/>
</dbReference>
<dbReference type="REBASE" id="216944">
    <property type="entry name" value="M.Lac1533ORF13P"/>
</dbReference>
<protein>
    <recommendedName>
        <fullName evidence="2">site-specific DNA-methyltransferase (cytosine-N(4)-specific)</fullName>
        <ecNumber evidence="2">2.1.1.113</ecNumber>
    </recommendedName>
</protein>
<dbReference type="EMBL" id="LT907846">
    <property type="protein sequence ID" value="SNZ28668.1"/>
    <property type="molecule type" value="Genomic_DNA"/>
</dbReference>
<evidence type="ECO:0000256" key="7">
    <source>
        <dbReference type="ARBA" id="ARBA00023125"/>
    </source>
</evidence>
<dbReference type="GO" id="GO:0032259">
    <property type="term" value="P:methylation"/>
    <property type="evidence" value="ECO:0007669"/>
    <property type="project" value="UniProtKB-KW"/>
</dbReference>
<keyword evidence="6" id="KW-0680">Restriction system</keyword>
<proteinExistence type="inferred from homology"/>
<sequence>MINEQISLFNYGCPEKEDLASKYLLSSFSYNNFCADQERINLENKYSDLLVLTNTNNRQSVSFQLNKNNGVYGWFKYKEGFSPQLVSGFLDEMNLNGNDTLLDPFIGSGTTSLVGSQRGLKTVGIDVLPTSKLSFTAKTNINNYDIEELSSLIGTIREMKRPLDFSKRINWVNITKYAYPDSTDFDLRYLSDWIENTNQYSKISLNLLKLATVNSLEELSYTTKAGQYLKWDSRSKKIQERNEKRINKNLAPIKPALKKGKLPEPYDHIANKLKIMTNDIQAFQNQHISNNAGTFILDSVLNSLPKISENSISGTITSPPYLNRYDYTRTYALELAFLGLNDADFKNLRQQLISSTVENKSKIDWLRSLYYDLDKENDFKKIVSILNADTTLEEINKAMEKRKDNGDLNNKGVIRMVKGYFEELGFILFEMHRIMKKGALYYTVNDNVRFGGEVIPVDFISTSLAEKFGFKPIRIETISQQKGNSSQQMKKFGRVPLRKSITVWKNT</sequence>
<dbReference type="GO" id="GO:0003677">
    <property type="term" value="F:DNA binding"/>
    <property type="evidence" value="ECO:0007669"/>
    <property type="project" value="UniProtKB-KW"/>
</dbReference>
<evidence type="ECO:0000313" key="10">
    <source>
        <dbReference type="EMBL" id="SNZ28668.1"/>
    </source>
</evidence>
<dbReference type="AlphaFoldDB" id="A0A285PJ72"/>
<comment type="similarity">
    <text evidence="1">Belongs to the N(4)/N(6)-methyltransferase family. N(4) subfamily.</text>
</comment>
<dbReference type="Pfam" id="PF01555">
    <property type="entry name" value="N6_N4_Mtase"/>
    <property type="match status" value="1"/>
</dbReference>
<accession>A0A285PJ72</accession>
<evidence type="ECO:0000256" key="5">
    <source>
        <dbReference type="ARBA" id="ARBA00022691"/>
    </source>
</evidence>
<dbReference type="Gene3D" id="3.40.50.150">
    <property type="entry name" value="Vaccinia Virus protein VP39"/>
    <property type="match status" value="2"/>
</dbReference>
<dbReference type="SUPFAM" id="SSF53335">
    <property type="entry name" value="S-adenosyl-L-methionine-dependent methyltransferases"/>
    <property type="match status" value="2"/>
</dbReference>
<organism evidence="10">
    <name type="scientific">Ligilactobacillus acidipiscis</name>
    <dbReference type="NCBI Taxonomy" id="89059"/>
    <lineage>
        <taxon>Bacteria</taxon>
        <taxon>Bacillati</taxon>
        <taxon>Bacillota</taxon>
        <taxon>Bacilli</taxon>
        <taxon>Lactobacillales</taxon>
        <taxon>Lactobacillaceae</taxon>
        <taxon>Ligilactobacillus</taxon>
    </lineage>
</organism>
<dbReference type="InterPro" id="IPR002941">
    <property type="entry name" value="DNA_methylase_N4/N6"/>
</dbReference>
<dbReference type="GO" id="GO:0015667">
    <property type="term" value="F:site-specific DNA-methyltransferase (cytosine-N4-specific) activity"/>
    <property type="evidence" value="ECO:0007669"/>
    <property type="project" value="UniProtKB-EC"/>
</dbReference>
<gene>
    <name evidence="10" type="ORF">PLAC3_P13</name>
</gene>
<evidence type="ECO:0000256" key="6">
    <source>
        <dbReference type="ARBA" id="ARBA00022747"/>
    </source>
</evidence>
<evidence type="ECO:0000256" key="4">
    <source>
        <dbReference type="ARBA" id="ARBA00022679"/>
    </source>
</evidence>
<evidence type="ECO:0000256" key="3">
    <source>
        <dbReference type="ARBA" id="ARBA00022603"/>
    </source>
</evidence>
<keyword evidence="3 10" id="KW-0489">Methyltransferase</keyword>
<dbReference type="InterPro" id="IPR017985">
    <property type="entry name" value="MeTrfase_CN4_CS"/>
</dbReference>
<comment type="catalytic activity">
    <reaction evidence="8">
        <text>a 2'-deoxycytidine in DNA + S-adenosyl-L-methionine = an N(4)-methyl-2'-deoxycytidine in DNA + S-adenosyl-L-homocysteine + H(+)</text>
        <dbReference type="Rhea" id="RHEA:16857"/>
        <dbReference type="Rhea" id="RHEA-COMP:11369"/>
        <dbReference type="Rhea" id="RHEA-COMP:13674"/>
        <dbReference type="ChEBI" id="CHEBI:15378"/>
        <dbReference type="ChEBI" id="CHEBI:57856"/>
        <dbReference type="ChEBI" id="CHEBI:59789"/>
        <dbReference type="ChEBI" id="CHEBI:85452"/>
        <dbReference type="ChEBI" id="CHEBI:137933"/>
        <dbReference type="EC" id="2.1.1.113"/>
    </reaction>
</comment>